<keyword evidence="2" id="KW-1185">Reference proteome</keyword>
<protein>
    <submittedName>
        <fullName evidence="1">Uncharacterized protein</fullName>
    </submittedName>
</protein>
<sequence>MGGFLSSLLLLLRPRKKNPTAAKRRCTHCGHTFSVGRHSESGRCPSCGRTWTRKDDSGRDT</sequence>
<proteinExistence type="predicted"/>
<dbReference type="EMBL" id="FQVB01000022">
    <property type="protein sequence ID" value="SHF62469.1"/>
    <property type="molecule type" value="Genomic_DNA"/>
</dbReference>
<dbReference type="RefSeq" id="WP_143156461.1">
    <property type="nucleotide sequence ID" value="NZ_FQVB01000022.1"/>
</dbReference>
<organism evidence="1 2">
    <name type="scientific">Desulfacinum infernum DSM 9756</name>
    <dbReference type="NCBI Taxonomy" id="1121391"/>
    <lineage>
        <taxon>Bacteria</taxon>
        <taxon>Pseudomonadati</taxon>
        <taxon>Thermodesulfobacteriota</taxon>
        <taxon>Syntrophobacteria</taxon>
        <taxon>Syntrophobacterales</taxon>
        <taxon>Syntrophobacteraceae</taxon>
        <taxon>Desulfacinum</taxon>
    </lineage>
</organism>
<reference evidence="2" key="1">
    <citation type="submission" date="2016-11" db="EMBL/GenBank/DDBJ databases">
        <authorList>
            <person name="Varghese N."/>
            <person name="Submissions S."/>
        </authorList>
    </citation>
    <scope>NUCLEOTIDE SEQUENCE [LARGE SCALE GENOMIC DNA]</scope>
    <source>
        <strain evidence="2">DSM 9756</strain>
    </source>
</reference>
<dbReference type="STRING" id="1121391.SAMN02745206_02362"/>
<evidence type="ECO:0000313" key="1">
    <source>
        <dbReference type="EMBL" id="SHF62469.1"/>
    </source>
</evidence>
<evidence type="ECO:0000313" key="2">
    <source>
        <dbReference type="Proteomes" id="UP000184076"/>
    </source>
</evidence>
<gene>
    <name evidence="1" type="ORF">SAMN02745206_02362</name>
</gene>
<name>A0A1M5D600_9BACT</name>
<dbReference type="Proteomes" id="UP000184076">
    <property type="component" value="Unassembled WGS sequence"/>
</dbReference>
<accession>A0A1M5D600</accession>
<dbReference type="OrthoDB" id="182150at2"/>
<dbReference type="AlphaFoldDB" id="A0A1M5D600"/>
<dbReference type="Gene3D" id="2.20.28.30">
    <property type="entry name" value="RNA polymerase ii, chain L"/>
    <property type="match status" value="1"/>
</dbReference>